<organism evidence="1">
    <name type="scientific">uncultured Desulfobacterium sp</name>
    <dbReference type="NCBI Taxonomy" id="201089"/>
    <lineage>
        <taxon>Bacteria</taxon>
        <taxon>Pseudomonadati</taxon>
        <taxon>Thermodesulfobacteriota</taxon>
        <taxon>Desulfobacteria</taxon>
        <taxon>Desulfobacterales</taxon>
        <taxon>Desulfobacteriaceae</taxon>
        <taxon>Desulfobacterium</taxon>
        <taxon>environmental samples</taxon>
    </lineage>
</organism>
<gene>
    <name evidence="1" type="ORF">PITCH_A1180006</name>
</gene>
<dbReference type="AlphaFoldDB" id="A0A445MRN3"/>
<sequence>MQTIELDTVTNFSYIRWLKEDLKFQILKKNYEQILSPLYGYYKCPFCIDSSITVDLYTSERKICQKF</sequence>
<reference evidence="1" key="1">
    <citation type="submission" date="2018-01" db="EMBL/GenBank/DDBJ databases">
        <authorList>
            <person name="Regsiter A."/>
            <person name="William W."/>
        </authorList>
    </citation>
    <scope>NUCLEOTIDE SEQUENCE</scope>
    <source>
        <strain evidence="1">TRIP AH-1</strain>
    </source>
</reference>
<dbReference type="EMBL" id="OJIN01000022">
    <property type="protein sequence ID" value="SPD72113.1"/>
    <property type="molecule type" value="Genomic_DNA"/>
</dbReference>
<evidence type="ECO:0000313" key="1">
    <source>
        <dbReference type="EMBL" id="SPD72113.1"/>
    </source>
</evidence>
<name>A0A445MRN3_9BACT</name>
<proteinExistence type="predicted"/>
<accession>A0A445MRN3</accession>
<protein>
    <submittedName>
        <fullName evidence="1">Uncharacterized protein</fullName>
    </submittedName>
</protein>